<proteinExistence type="inferred from homology"/>
<name>A0A9X4P8Q5_9BURK</name>
<dbReference type="AlphaFoldDB" id="A0A9X4P8Q5"/>
<dbReference type="InterPro" id="IPR006015">
    <property type="entry name" value="Universal_stress_UspA"/>
</dbReference>
<dbReference type="EMBL" id="AOGK01000027">
    <property type="protein sequence ID" value="MDG5977863.1"/>
    <property type="molecule type" value="Genomic_DNA"/>
</dbReference>
<dbReference type="RefSeq" id="WP_068171642.1">
    <property type="nucleotide sequence ID" value="NZ_AOGK01000027.1"/>
</dbReference>
<feature type="domain" description="UspA" evidence="2">
    <location>
        <begin position="3"/>
        <end position="141"/>
    </location>
</feature>
<gene>
    <name evidence="3" type="ORF">H010_21606</name>
</gene>
<evidence type="ECO:0000256" key="1">
    <source>
        <dbReference type="ARBA" id="ARBA00008791"/>
    </source>
</evidence>
<organism evidence="3 4">
    <name type="scientific">Hydrogenophaga taeniospiralis CCUG 15921</name>
    <dbReference type="NCBI Taxonomy" id="1281780"/>
    <lineage>
        <taxon>Bacteria</taxon>
        <taxon>Pseudomonadati</taxon>
        <taxon>Pseudomonadota</taxon>
        <taxon>Betaproteobacteria</taxon>
        <taxon>Burkholderiales</taxon>
        <taxon>Comamonadaceae</taxon>
        <taxon>Hydrogenophaga</taxon>
    </lineage>
</organism>
<accession>A0A9X4P8Q5</accession>
<dbReference type="Pfam" id="PF00582">
    <property type="entry name" value="Usp"/>
    <property type="match status" value="1"/>
</dbReference>
<dbReference type="PRINTS" id="PR01438">
    <property type="entry name" value="UNVRSLSTRESS"/>
</dbReference>
<dbReference type="SUPFAM" id="SSF52402">
    <property type="entry name" value="Adenine nucleotide alpha hydrolases-like"/>
    <property type="match status" value="1"/>
</dbReference>
<dbReference type="Proteomes" id="UP001152876">
    <property type="component" value="Unassembled WGS sequence"/>
</dbReference>
<evidence type="ECO:0000313" key="3">
    <source>
        <dbReference type="EMBL" id="MDG5977863.1"/>
    </source>
</evidence>
<dbReference type="Gene3D" id="3.40.50.620">
    <property type="entry name" value="HUPs"/>
    <property type="match status" value="1"/>
</dbReference>
<dbReference type="PANTHER" id="PTHR31964:SF113">
    <property type="entry name" value="USPA DOMAIN-CONTAINING PROTEIN"/>
    <property type="match status" value="1"/>
</dbReference>
<keyword evidence="4" id="KW-1185">Reference proteome</keyword>
<dbReference type="CDD" id="cd00293">
    <property type="entry name" value="USP-like"/>
    <property type="match status" value="1"/>
</dbReference>
<sequence length="145" mass="15142">MLKILIPVDGSELSLMAVRYAMRLTGWGLKARFVVANVQPTANLYELVVAHDPAVLQTVAEEAGHDLIAPAVQLLQAAGLQVEQDVAIGDPAHMLVDMVERNGCGAIIMSARGSSGLSGAVLGSVSQELVHLSPVPVTVVKPLAD</sequence>
<comment type="caution">
    <text evidence="3">The sequence shown here is derived from an EMBL/GenBank/DDBJ whole genome shotgun (WGS) entry which is preliminary data.</text>
</comment>
<protein>
    <submittedName>
        <fullName evidence="3">UspA domain-containing protein</fullName>
    </submittedName>
</protein>
<comment type="similarity">
    <text evidence="1">Belongs to the universal stress protein A family.</text>
</comment>
<reference evidence="3" key="1">
    <citation type="submission" date="2013-01" db="EMBL/GenBank/DDBJ databases">
        <title>Genome draft of Hydrogenophaga taeniospiralis 2K1.</title>
        <authorList>
            <person name="Gomila M."/>
            <person name="Lalucat J."/>
        </authorList>
    </citation>
    <scope>NUCLEOTIDE SEQUENCE</scope>
    <source>
        <strain evidence="3">CCUG 15921</strain>
    </source>
</reference>
<dbReference type="OrthoDB" id="5512223at2"/>
<evidence type="ECO:0000259" key="2">
    <source>
        <dbReference type="Pfam" id="PF00582"/>
    </source>
</evidence>
<dbReference type="InterPro" id="IPR014729">
    <property type="entry name" value="Rossmann-like_a/b/a_fold"/>
</dbReference>
<dbReference type="PANTHER" id="PTHR31964">
    <property type="entry name" value="ADENINE NUCLEOTIDE ALPHA HYDROLASES-LIKE SUPERFAMILY PROTEIN"/>
    <property type="match status" value="1"/>
</dbReference>
<evidence type="ECO:0000313" key="4">
    <source>
        <dbReference type="Proteomes" id="UP001152876"/>
    </source>
</evidence>
<dbReference type="InterPro" id="IPR006016">
    <property type="entry name" value="UspA"/>
</dbReference>